<evidence type="ECO:0000259" key="3">
    <source>
        <dbReference type="Pfam" id="PF20769"/>
    </source>
</evidence>
<evidence type="ECO:0000313" key="5">
    <source>
        <dbReference type="Proteomes" id="UP000727857"/>
    </source>
</evidence>
<proteinExistence type="predicted"/>
<dbReference type="InterPro" id="IPR014239">
    <property type="entry name" value="YpeB_PepSY1-2"/>
</dbReference>
<dbReference type="Pfam" id="PF14620">
    <property type="entry name" value="YPEB_PepSY1-2"/>
    <property type="match status" value="1"/>
</dbReference>
<keyword evidence="1" id="KW-1133">Transmembrane helix</keyword>
<dbReference type="Pfam" id="PF20769">
    <property type="entry name" value="YPEB_N"/>
    <property type="match status" value="1"/>
</dbReference>
<dbReference type="EMBL" id="JADINF010000052">
    <property type="protein sequence ID" value="MBO8423811.1"/>
    <property type="molecule type" value="Genomic_DNA"/>
</dbReference>
<protein>
    <submittedName>
        <fullName evidence="4">Germination protein YpeB</fullName>
    </submittedName>
</protein>
<reference evidence="4" key="1">
    <citation type="submission" date="2020-10" db="EMBL/GenBank/DDBJ databases">
        <authorList>
            <person name="Gilroy R."/>
        </authorList>
    </citation>
    <scope>NUCLEOTIDE SEQUENCE</scope>
    <source>
        <strain evidence="4">517</strain>
    </source>
</reference>
<dbReference type="Proteomes" id="UP000727857">
    <property type="component" value="Unassembled WGS sequence"/>
</dbReference>
<feature type="domain" description="Sporulation protein YpeB PepSY1 and PepSY2" evidence="2">
    <location>
        <begin position="186"/>
        <end position="355"/>
    </location>
</feature>
<evidence type="ECO:0000313" key="4">
    <source>
        <dbReference type="EMBL" id="MBO8423811.1"/>
    </source>
</evidence>
<name>A0A940DFP5_9FIRM</name>
<evidence type="ECO:0000256" key="1">
    <source>
        <dbReference type="SAM" id="Phobius"/>
    </source>
</evidence>
<keyword evidence="1" id="KW-0812">Transmembrane</keyword>
<dbReference type="InterPro" id="IPR048402">
    <property type="entry name" value="YpeB_N"/>
</dbReference>
<feature type="transmembrane region" description="Helical" evidence="1">
    <location>
        <begin position="6"/>
        <end position="30"/>
    </location>
</feature>
<sequence>MNAKVYKTITICVAVLLVAALAVTLGIFVYREQKYSREIGALYDAAYYSCVDNLGDMDNKLAKLDAASSDTMRKELLNGIYTDSKVMATSLAMLAGKNDEIEAAMKFVNQLGDYAYYLASKLPAEAMTAEEKEKLDELKAITLELEEAFLKAGDKVAEGGNLYAALGAEVTALGEVYDLFTEGNVEYPEMIYDGPFSDGLRDREAKFLAGKPEISKEAAEAGLTLKYGEGFEYQGTVEGSLRAYSYTLSCGANVQITVTGGMLAEYSYYRETGAATMDEEAAAAAATQALAEAGYDGMQAVWVSVKDNTAYINCAYTENDIIYYPDLVKVKVALDDGEILGISAANYLYNHTAREAIGEVKPSDGVELAEGFETSSVRLTVIPTDWNTELTAYEFAGSIGDNVYYVYCDAYTLEQIKVMRVIKDGNEGNLIV</sequence>
<comment type="caution">
    <text evidence="4">The sequence shown here is derived from an EMBL/GenBank/DDBJ whole genome shotgun (WGS) entry which is preliminary data.</text>
</comment>
<gene>
    <name evidence="4" type="ORF">IAB16_02125</name>
</gene>
<feature type="domain" description="Sporulation protein YpeB N-terminal" evidence="3">
    <location>
        <begin position="32"/>
        <end position="160"/>
    </location>
</feature>
<keyword evidence="1" id="KW-0472">Membrane</keyword>
<dbReference type="GO" id="GO:0009847">
    <property type="term" value="P:spore germination"/>
    <property type="evidence" value="ECO:0007669"/>
    <property type="project" value="InterPro"/>
</dbReference>
<reference evidence="4" key="2">
    <citation type="journal article" date="2021" name="PeerJ">
        <title>Extensive microbial diversity within the chicken gut microbiome revealed by metagenomics and culture.</title>
        <authorList>
            <person name="Gilroy R."/>
            <person name="Ravi A."/>
            <person name="Getino M."/>
            <person name="Pursley I."/>
            <person name="Horton D.L."/>
            <person name="Alikhan N.F."/>
            <person name="Baker D."/>
            <person name="Gharbi K."/>
            <person name="Hall N."/>
            <person name="Watson M."/>
            <person name="Adriaenssens E.M."/>
            <person name="Foster-Nyarko E."/>
            <person name="Jarju S."/>
            <person name="Secka A."/>
            <person name="Antonio M."/>
            <person name="Oren A."/>
            <person name="Chaudhuri R.R."/>
            <person name="La Ragione R."/>
            <person name="Hildebrand F."/>
            <person name="Pallen M.J."/>
        </authorList>
    </citation>
    <scope>NUCLEOTIDE SEQUENCE</scope>
    <source>
        <strain evidence="4">517</strain>
    </source>
</reference>
<organism evidence="4 5">
    <name type="scientific">Candidatus Stercoripulliclostridium pullicola</name>
    <dbReference type="NCBI Taxonomy" id="2840953"/>
    <lineage>
        <taxon>Bacteria</taxon>
        <taxon>Bacillati</taxon>
        <taxon>Bacillota</taxon>
        <taxon>Clostridia</taxon>
        <taxon>Eubacteriales</taxon>
        <taxon>Candidatus Stercoripulliclostridium</taxon>
    </lineage>
</organism>
<accession>A0A940DFP5</accession>
<dbReference type="AlphaFoldDB" id="A0A940DFP5"/>
<evidence type="ECO:0000259" key="2">
    <source>
        <dbReference type="Pfam" id="PF14620"/>
    </source>
</evidence>